<organism evidence="1 2">
    <name type="scientific">Candidatus Harrisonbacteria bacterium CG10_big_fil_rev_8_21_14_0_10_45_28</name>
    <dbReference type="NCBI Taxonomy" id="1974586"/>
    <lineage>
        <taxon>Bacteria</taxon>
        <taxon>Candidatus Harrisoniibacteriota</taxon>
    </lineage>
</organism>
<dbReference type="EMBL" id="PFBC01000039">
    <property type="protein sequence ID" value="PIR87821.1"/>
    <property type="molecule type" value="Genomic_DNA"/>
</dbReference>
<gene>
    <name evidence="1" type="ORF">COU10_02430</name>
</gene>
<evidence type="ECO:0000313" key="1">
    <source>
        <dbReference type="EMBL" id="PIR87821.1"/>
    </source>
</evidence>
<protein>
    <submittedName>
        <fullName evidence="1">Uncharacterized protein</fullName>
    </submittedName>
</protein>
<sequence length="84" mass="10091">MDNQETPIEYKDKYQLIFVGEHWSNSSLYDSRVEGRIEIRTWDDEHRSDEICYCTEKVMTIFGNFKSNIIVNGYPHQNLMNLRK</sequence>
<evidence type="ECO:0000313" key="2">
    <source>
        <dbReference type="Proteomes" id="UP000230903"/>
    </source>
</evidence>
<accession>A0A2H0UN58</accession>
<proteinExistence type="predicted"/>
<reference evidence="2" key="1">
    <citation type="submission" date="2017-09" db="EMBL/GenBank/DDBJ databases">
        <title>Depth-based differentiation of microbial function through sediment-hosted aquifers and enrichment of novel symbionts in the deep terrestrial subsurface.</title>
        <authorList>
            <person name="Probst A.J."/>
            <person name="Ladd B."/>
            <person name="Jarett J.K."/>
            <person name="Geller-Mcgrath D.E."/>
            <person name="Sieber C.M.K."/>
            <person name="Emerson J.B."/>
            <person name="Anantharaman K."/>
            <person name="Thomas B.C."/>
            <person name="Malmstrom R."/>
            <person name="Stieglmeier M."/>
            <person name="Klingl A."/>
            <person name="Woyke T."/>
            <person name="Ryan C.M."/>
            <person name="Banfield J.F."/>
        </authorList>
    </citation>
    <scope>NUCLEOTIDE SEQUENCE [LARGE SCALE GENOMIC DNA]</scope>
</reference>
<comment type="caution">
    <text evidence="1">The sequence shown here is derived from an EMBL/GenBank/DDBJ whole genome shotgun (WGS) entry which is preliminary data.</text>
</comment>
<dbReference type="AlphaFoldDB" id="A0A2H0UN58"/>
<name>A0A2H0UN58_9BACT</name>
<dbReference type="Proteomes" id="UP000230903">
    <property type="component" value="Unassembled WGS sequence"/>
</dbReference>